<keyword evidence="2" id="KW-1185">Reference proteome</keyword>
<dbReference type="AlphaFoldDB" id="A0A1W1HGE7"/>
<reference evidence="1 2" key="1">
    <citation type="submission" date="2017-03" db="EMBL/GenBank/DDBJ databases">
        <authorList>
            <person name="Afonso C.L."/>
            <person name="Miller P.J."/>
            <person name="Scott M.A."/>
            <person name="Spackman E."/>
            <person name="Goraichik I."/>
            <person name="Dimitrov K.M."/>
            <person name="Suarez D.L."/>
            <person name="Swayne D.E."/>
        </authorList>
    </citation>
    <scope>NUCLEOTIDE SEQUENCE [LARGE SCALE GENOMIC DNA]</scope>
    <source>
        <strain evidence="1">PRJEB14757</strain>
    </source>
</reference>
<organism evidence="1 2">
    <name type="scientific">Desulfamplus magnetovallimortis</name>
    <dbReference type="NCBI Taxonomy" id="1246637"/>
    <lineage>
        <taxon>Bacteria</taxon>
        <taxon>Pseudomonadati</taxon>
        <taxon>Thermodesulfobacteriota</taxon>
        <taxon>Desulfobacteria</taxon>
        <taxon>Desulfobacterales</taxon>
        <taxon>Desulfobacteraceae</taxon>
        <taxon>Desulfamplus</taxon>
    </lineage>
</organism>
<dbReference type="Proteomes" id="UP000191931">
    <property type="component" value="Unassembled WGS sequence"/>
</dbReference>
<sequence length="63" mass="7439">MRQPGSRPDNSSILDKLFGTLNAINKPFHKKRGENLMNGIIMNGKSYEYCRTVFKFFLYYKMQ</sequence>
<accession>A0A1W1HGE7</accession>
<evidence type="ECO:0000313" key="2">
    <source>
        <dbReference type="Proteomes" id="UP000191931"/>
    </source>
</evidence>
<name>A0A1W1HGE7_9BACT</name>
<gene>
    <name evidence="1" type="ORF">MTBBW1_340017</name>
</gene>
<evidence type="ECO:0000313" key="1">
    <source>
        <dbReference type="EMBL" id="SLM31465.1"/>
    </source>
</evidence>
<protein>
    <submittedName>
        <fullName evidence="1">Uncharacterized protein</fullName>
    </submittedName>
</protein>
<dbReference type="EMBL" id="FWEV01000268">
    <property type="protein sequence ID" value="SLM31465.1"/>
    <property type="molecule type" value="Genomic_DNA"/>
</dbReference>
<proteinExistence type="predicted"/>